<dbReference type="Proteomes" id="UP001143543">
    <property type="component" value="Unassembled WGS sequence"/>
</dbReference>
<accession>A0ABQ5MJ85</accession>
<keyword evidence="2" id="KW-0285">Flavoprotein</keyword>
<evidence type="ECO:0000313" key="5">
    <source>
        <dbReference type="EMBL" id="GLB49387.1"/>
    </source>
</evidence>
<keyword evidence="3" id="KW-0274">FAD</keyword>
<evidence type="ECO:0000313" key="6">
    <source>
        <dbReference type="Proteomes" id="UP001143543"/>
    </source>
</evidence>
<comment type="cofactor">
    <cofactor evidence="1">
        <name>FAD</name>
        <dbReference type="ChEBI" id="CHEBI:57692"/>
    </cofactor>
</comment>
<evidence type="ECO:0000256" key="1">
    <source>
        <dbReference type="ARBA" id="ARBA00001974"/>
    </source>
</evidence>
<dbReference type="EMBL" id="BRVO01000002">
    <property type="protein sequence ID" value="GLB49387.1"/>
    <property type="molecule type" value="Genomic_DNA"/>
</dbReference>
<reference evidence="5" key="1">
    <citation type="submission" date="2022-07" db="EMBL/GenBank/DDBJ databases">
        <title>Taxonomy of Novel Oxalotrophic and Methylotrophic Bacteria.</title>
        <authorList>
            <person name="Sahin N."/>
            <person name="Tani A."/>
        </authorList>
    </citation>
    <scope>NUCLEOTIDE SEQUENCE</scope>
    <source>
        <strain evidence="5">Y10</strain>
    </source>
</reference>
<dbReference type="InterPro" id="IPR002081">
    <property type="entry name" value="Cryptochrome/DNA_photolyase_1"/>
</dbReference>
<dbReference type="PANTHER" id="PTHR11455">
    <property type="entry name" value="CRYPTOCHROME"/>
    <property type="match status" value="1"/>
</dbReference>
<sequence>MQTFSTTYTDIIEQITTIDPVEYAKTRNYTNGMVSKLSPYISRGVISTKMAYTILRKKYSAKDCEHFLKELLWREYFQRLLQNNTDILSTSTSDTSNKIPDALLNATTGITALDTHIHKLLTTGYMHNHVRMYTASVCNMASYDYNAPAHWMYYHLLDGDVASNYYSWQWVYGLQTGKKYIFNQENINRFCGTTQTNTFLDKSYEEMEKLTHVEELSTGSEINLFTSLPDTDEISIDTNAPILLYNSYNLDPTWHANQFVNRILILEPSHFSQYPVSEKVINFIVQLAQNIQGIQLYVGEYKTLKAQYNTTYIAKEHPLFIYEDAIIEPRDWLAPEVTESYPSYSKYLKKVKEKQYEYFT</sequence>
<organism evidence="5 6">
    <name type="scientific">Neptunitalea lumnitzerae</name>
    <dbReference type="NCBI Taxonomy" id="2965509"/>
    <lineage>
        <taxon>Bacteria</taxon>
        <taxon>Pseudomonadati</taxon>
        <taxon>Bacteroidota</taxon>
        <taxon>Flavobacteriia</taxon>
        <taxon>Flavobacteriales</taxon>
        <taxon>Flavobacteriaceae</taxon>
        <taxon>Neptunitalea</taxon>
    </lineage>
</organism>
<dbReference type="Pfam" id="PF03441">
    <property type="entry name" value="FAD_binding_7"/>
    <property type="match status" value="1"/>
</dbReference>
<proteinExistence type="predicted"/>
<evidence type="ECO:0000259" key="4">
    <source>
        <dbReference type="Pfam" id="PF03441"/>
    </source>
</evidence>
<gene>
    <name evidence="5" type="ORF">Y10_17550</name>
</gene>
<evidence type="ECO:0000256" key="2">
    <source>
        <dbReference type="ARBA" id="ARBA00022630"/>
    </source>
</evidence>
<feature type="domain" description="Cryptochrome/DNA photolyase FAD-binding" evidence="4">
    <location>
        <begin position="67"/>
        <end position="182"/>
    </location>
</feature>
<dbReference type="Gene3D" id="1.10.579.10">
    <property type="entry name" value="DNA Cyclobutane Dipyrimidine Photolyase, subunit A, domain 3"/>
    <property type="match status" value="1"/>
</dbReference>
<keyword evidence="6" id="KW-1185">Reference proteome</keyword>
<comment type="caution">
    <text evidence="5">The sequence shown here is derived from an EMBL/GenBank/DDBJ whole genome shotgun (WGS) entry which is preliminary data.</text>
</comment>
<dbReference type="InterPro" id="IPR005101">
    <property type="entry name" value="Cryptochr/Photolyase_FAD-bd"/>
</dbReference>
<dbReference type="PANTHER" id="PTHR11455:SF9">
    <property type="entry name" value="CRYPTOCHROME CIRCADIAN CLOCK 5 ISOFORM X1"/>
    <property type="match status" value="1"/>
</dbReference>
<protein>
    <recommendedName>
        <fullName evidence="4">Cryptochrome/DNA photolyase FAD-binding domain-containing protein</fullName>
    </recommendedName>
</protein>
<evidence type="ECO:0000256" key="3">
    <source>
        <dbReference type="ARBA" id="ARBA00022827"/>
    </source>
</evidence>
<dbReference type="Gene3D" id="1.25.40.80">
    <property type="match status" value="1"/>
</dbReference>
<dbReference type="InterPro" id="IPR036134">
    <property type="entry name" value="Crypto/Photolyase_FAD-like_sf"/>
</dbReference>
<name>A0ABQ5MJ85_9FLAO</name>
<dbReference type="RefSeq" id="WP_281765025.1">
    <property type="nucleotide sequence ID" value="NZ_BRVO01000002.1"/>
</dbReference>
<dbReference type="SUPFAM" id="SSF48173">
    <property type="entry name" value="Cryptochrome/photolyase FAD-binding domain"/>
    <property type="match status" value="1"/>
</dbReference>